<evidence type="ECO:0000256" key="1">
    <source>
        <dbReference type="SAM" id="Phobius"/>
    </source>
</evidence>
<proteinExistence type="predicted"/>
<keyword evidence="4" id="KW-1185">Reference proteome</keyword>
<reference evidence="3 4" key="1">
    <citation type="journal article" date="2019" name="Nat. Ecol. Evol.">
        <title>Megaphylogeny resolves global patterns of mushroom evolution.</title>
        <authorList>
            <person name="Varga T."/>
            <person name="Krizsan K."/>
            <person name="Foldi C."/>
            <person name="Dima B."/>
            <person name="Sanchez-Garcia M."/>
            <person name="Sanchez-Ramirez S."/>
            <person name="Szollosi G.J."/>
            <person name="Szarkandi J.G."/>
            <person name="Papp V."/>
            <person name="Albert L."/>
            <person name="Andreopoulos W."/>
            <person name="Angelini C."/>
            <person name="Antonin V."/>
            <person name="Barry K.W."/>
            <person name="Bougher N.L."/>
            <person name="Buchanan P."/>
            <person name="Buyck B."/>
            <person name="Bense V."/>
            <person name="Catcheside P."/>
            <person name="Chovatia M."/>
            <person name="Cooper J."/>
            <person name="Damon W."/>
            <person name="Desjardin D."/>
            <person name="Finy P."/>
            <person name="Geml J."/>
            <person name="Haridas S."/>
            <person name="Hughes K."/>
            <person name="Justo A."/>
            <person name="Karasinski D."/>
            <person name="Kautmanova I."/>
            <person name="Kiss B."/>
            <person name="Kocsube S."/>
            <person name="Kotiranta H."/>
            <person name="LaButti K.M."/>
            <person name="Lechner B.E."/>
            <person name="Liimatainen K."/>
            <person name="Lipzen A."/>
            <person name="Lukacs Z."/>
            <person name="Mihaltcheva S."/>
            <person name="Morgado L.N."/>
            <person name="Niskanen T."/>
            <person name="Noordeloos M.E."/>
            <person name="Ohm R.A."/>
            <person name="Ortiz-Santana B."/>
            <person name="Ovrebo C."/>
            <person name="Racz N."/>
            <person name="Riley R."/>
            <person name="Savchenko A."/>
            <person name="Shiryaev A."/>
            <person name="Soop K."/>
            <person name="Spirin V."/>
            <person name="Szebenyi C."/>
            <person name="Tomsovsky M."/>
            <person name="Tulloss R.E."/>
            <person name="Uehling J."/>
            <person name="Grigoriev I.V."/>
            <person name="Vagvolgyi C."/>
            <person name="Papp T."/>
            <person name="Martin F.M."/>
            <person name="Miettinen O."/>
            <person name="Hibbett D.S."/>
            <person name="Nagy L.G."/>
        </authorList>
    </citation>
    <scope>NUCLEOTIDE SEQUENCE [LARGE SCALE GENOMIC DNA]</scope>
    <source>
        <strain evidence="3 4">CBS 121175</strain>
    </source>
</reference>
<feature type="transmembrane region" description="Helical" evidence="1">
    <location>
        <begin position="90"/>
        <end position="109"/>
    </location>
</feature>
<keyword evidence="1" id="KW-0472">Membrane</keyword>
<keyword evidence="1" id="KW-1133">Transmembrane helix</keyword>
<dbReference type="OrthoDB" id="3349377at2759"/>
<dbReference type="Pfam" id="PF20151">
    <property type="entry name" value="DUF6533"/>
    <property type="match status" value="1"/>
</dbReference>
<organism evidence="3 4">
    <name type="scientific">Coprinopsis marcescibilis</name>
    <name type="common">Agaric fungus</name>
    <name type="synonym">Psathyrella marcescibilis</name>
    <dbReference type="NCBI Taxonomy" id="230819"/>
    <lineage>
        <taxon>Eukaryota</taxon>
        <taxon>Fungi</taxon>
        <taxon>Dikarya</taxon>
        <taxon>Basidiomycota</taxon>
        <taxon>Agaricomycotina</taxon>
        <taxon>Agaricomycetes</taxon>
        <taxon>Agaricomycetidae</taxon>
        <taxon>Agaricales</taxon>
        <taxon>Agaricineae</taxon>
        <taxon>Psathyrellaceae</taxon>
        <taxon>Coprinopsis</taxon>
    </lineage>
</organism>
<feature type="transmembrane region" description="Helical" evidence="1">
    <location>
        <begin position="218"/>
        <end position="238"/>
    </location>
</feature>
<evidence type="ECO:0000259" key="2">
    <source>
        <dbReference type="Pfam" id="PF20151"/>
    </source>
</evidence>
<feature type="domain" description="DUF6533" evidence="2">
    <location>
        <begin position="23"/>
        <end position="67"/>
    </location>
</feature>
<feature type="transmembrane region" description="Helical" evidence="1">
    <location>
        <begin position="174"/>
        <end position="197"/>
    </location>
</feature>
<evidence type="ECO:0000313" key="4">
    <source>
        <dbReference type="Proteomes" id="UP000307440"/>
    </source>
</evidence>
<dbReference type="InterPro" id="IPR045340">
    <property type="entry name" value="DUF6533"/>
</dbReference>
<feature type="transmembrane region" description="Helical" evidence="1">
    <location>
        <begin position="57"/>
        <end position="78"/>
    </location>
</feature>
<dbReference type="AlphaFoldDB" id="A0A5C3KRW7"/>
<evidence type="ECO:0000313" key="3">
    <source>
        <dbReference type="EMBL" id="TFK22997.1"/>
    </source>
</evidence>
<accession>A0A5C3KRW7</accession>
<protein>
    <recommendedName>
        <fullName evidence="2">DUF6533 domain-containing protein</fullName>
    </recommendedName>
</protein>
<keyword evidence="1" id="KW-0812">Transmembrane</keyword>
<dbReference type="EMBL" id="ML210227">
    <property type="protein sequence ID" value="TFK22997.1"/>
    <property type="molecule type" value="Genomic_DNA"/>
</dbReference>
<gene>
    <name evidence="3" type="ORF">FA15DRAFT_670925</name>
</gene>
<feature type="transmembrane region" description="Helical" evidence="1">
    <location>
        <begin position="121"/>
        <end position="142"/>
    </location>
</feature>
<name>A0A5C3KRW7_COPMA</name>
<sequence length="344" mass="38787">MSQFSSLIARLTEGVSHIEITRYSQLSSSSIIIYDHLITLEQEIELVWKAPWSKGKVLFILNRYYSLASVIFNNYGFFSPTLTPSFCLRFFQWQGWTGLIACVLAEVILQMRLYAMYSLNKAVLALMIVSFVASTATSGWIMHTVLAGITTKTVSLPNGSFCVPVGVPDNFYTFWIPMLVFECLLCTLALVRGFQAFRADGSLFRAGRDLVRILIRDSVLYFLVICSTYLSCLLVWIIAPVSLLEVPIGFSVAMSCVLANRIILNVRVVNRDLELSKLPVSNEVKDITFSDSYLNVEQDKSFGNCGTLTQYEMDELRMMRPAAPEPGKMVNRDDDDLYLPFVVL</sequence>
<dbReference type="Proteomes" id="UP000307440">
    <property type="component" value="Unassembled WGS sequence"/>
</dbReference>